<dbReference type="SUPFAM" id="SSF52540">
    <property type="entry name" value="P-loop containing nucleoside triphosphate hydrolases"/>
    <property type="match status" value="1"/>
</dbReference>
<dbReference type="AlphaFoldDB" id="A0A1Y4LT56"/>
<name>A0A1Y4LT56_9FIRM</name>
<accession>A0A1Y4LT56</accession>
<evidence type="ECO:0000313" key="2">
    <source>
        <dbReference type="Proteomes" id="UP000195447"/>
    </source>
</evidence>
<dbReference type="EMBL" id="NFKM01000012">
    <property type="protein sequence ID" value="OUP59824.1"/>
    <property type="molecule type" value="Genomic_DNA"/>
</dbReference>
<comment type="caution">
    <text evidence="1">The sequence shown here is derived from an EMBL/GenBank/DDBJ whole genome shotgun (WGS) entry which is preliminary data.</text>
</comment>
<proteinExistence type="predicted"/>
<dbReference type="Gene3D" id="3.40.50.300">
    <property type="entry name" value="P-loop containing nucleotide triphosphate hydrolases"/>
    <property type="match status" value="1"/>
</dbReference>
<dbReference type="GO" id="GO:0016301">
    <property type="term" value="F:kinase activity"/>
    <property type="evidence" value="ECO:0007669"/>
    <property type="project" value="UniProtKB-KW"/>
</dbReference>
<keyword evidence="1" id="KW-0808">Transferase</keyword>
<dbReference type="InterPro" id="IPR027417">
    <property type="entry name" value="P-loop_NTPase"/>
</dbReference>
<sequence>MIILIGGASHTGKTNLAQKLLEKYQFPYLSIDHLKMGLIRSGLINVSVDEDEKITLYLWPILKEIIKTAIENHQNLIVEGAYIPFDFEESFSEEYKKEIDYVCLVMTKEYIQDHFNDIKIYANVIEKRLDDSYCTYDNLIKENEYNKRMCSRYGHKIVLIDKDYDIDAIINCHFSKIRCNRI</sequence>
<dbReference type="RefSeq" id="WP_087158797.1">
    <property type="nucleotide sequence ID" value="NZ_JACJIY010000001.1"/>
</dbReference>
<organism evidence="1 2">
    <name type="scientific">Faecalitalea cylindroides</name>
    <dbReference type="NCBI Taxonomy" id="39483"/>
    <lineage>
        <taxon>Bacteria</taxon>
        <taxon>Bacillati</taxon>
        <taxon>Bacillota</taxon>
        <taxon>Erysipelotrichia</taxon>
        <taxon>Erysipelotrichales</taxon>
        <taxon>Erysipelotrichaceae</taxon>
        <taxon>Faecalitalea</taxon>
    </lineage>
</organism>
<keyword evidence="1" id="KW-0418">Kinase</keyword>
<protein>
    <submittedName>
        <fullName evidence="1">Adenylate kinase</fullName>
    </submittedName>
</protein>
<dbReference type="Proteomes" id="UP000195447">
    <property type="component" value="Unassembled WGS sequence"/>
</dbReference>
<gene>
    <name evidence="1" type="ORF">B5F14_06990</name>
</gene>
<evidence type="ECO:0000313" key="1">
    <source>
        <dbReference type="EMBL" id="OUP59824.1"/>
    </source>
</evidence>
<keyword evidence="2" id="KW-1185">Reference proteome</keyword>
<reference evidence="2" key="1">
    <citation type="submission" date="2017-04" db="EMBL/GenBank/DDBJ databases">
        <title>Function of individual gut microbiota members based on whole genome sequencing of pure cultures obtained from chicken caecum.</title>
        <authorList>
            <person name="Medvecky M."/>
            <person name="Cejkova D."/>
            <person name="Polansky O."/>
            <person name="Karasova D."/>
            <person name="Kubasova T."/>
            <person name="Cizek A."/>
            <person name="Rychlik I."/>
        </authorList>
    </citation>
    <scope>NUCLEOTIDE SEQUENCE [LARGE SCALE GENOMIC DNA]</scope>
    <source>
        <strain evidence="2">An178</strain>
    </source>
</reference>